<name>A0A8K0UTC8_9AGAR</name>
<sequence length="436" mass="48854">MVEWVQPLLAALHAQLEDDSDILTVGLQSCGASILFTLRAAVHDLIKNHLREEACKTLDDLADRAYLELRTSKNPSTCWRRLYTDSKILRTLAELVHPEDENATPTACIARLDHSIITAGACGEGRLELVLGLIGKIQSSYLREVTGLHAPLLPMQARSNFLSPHYSCTVPRLADPPSFTSFISAHSHAPFVISKYASEWPATQSWSDLRYLRTVAGPGRVVPVEVGGDYRSADWTQQIMGWDEFLDAISKPDAEKPLYLAQHDLFKQFPTLRDDVVLPDYVYAALPATKEFPEYRPPGNEDQLVMNVWLGPKGTVSPAHTDPYYNFYAQVVGRKTVWLAPPSATPFMYPYPHAQTSHNDQPHNPAANTIEPSMSNTSRVDVFGTPGEDEFTEFWRDAVALSMCVTLEPGDVLFFPPGWWHAMRSEEMSFSVSMWF</sequence>
<gene>
    <name evidence="2" type="ORF">BXZ70DRAFT_762929</name>
</gene>
<dbReference type="AlphaFoldDB" id="A0A8K0UTC8"/>
<dbReference type="Pfam" id="PF13621">
    <property type="entry name" value="Cupin_8"/>
    <property type="match status" value="1"/>
</dbReference>
<accession>A0A8K0UTC8</accession>
<dbReference type="SUPFAM" id="SSF51197">
    <property type="entry name" value="Clavaminate synthase-like"/>
    <property type="match status" value="1"/>
</dbReference>
<dbReference type="PANTHER" id="PTHR12461:SF94">
    <property type="entry name" value="JMJC DOMAIN-CONTAINING PROTEIN"/>
    <property type="match status" value="1"/>
</dbReference>
<dbReference type="EMBL" id="JAEVFJ010000008">
    <property type="protein sequence ID" value="KAH8102964.1"/>
    <property type="molecule type" value="Genomic_DNA"/>
</dbReference>
<proteinExistence type="predicted"/>
<dbReference type="Proteomes" id="UP000813824">
    <property type="component" value="Unassembled WGS sequence"/>
</dbReference>
<comment type="caution">
    <text evidence="2">The sequence shown here is derived from an EMBL/GenBank/DDBJ whole genome shotgun (WGS) entry which is preliminary data.</text>
</comment>
<reference evidence="2" key="1">
    <citation type="journal article" date="2021" name="New Phytol.">
        <title>Evolutionary innovations through gain and loss of genes in the ectomycorrhizal Boletales.</title>
        <authorList>
            <person name="Wu G."/>
            <person name="Miyauchi S."/>
            <person name="Morin E."/>
            <person name="Kuo A."/>
            <person name="Drula E."/>
            <person name="Varga T."/>
            <person name="Kohler A."/>
            <person name="Feng B."/>
            <person name="Cao Y."/>
            <person name="Lipzen A."/>
            <person name="Daum C."/>
            <person name="Hundley H."/>
            <person name="Pangilinan J."/>
            <person name="Johnson J."/>
            <person name="Barry K."/>
            <person name="LaButti K."/>
            <person name="Ng V."/>
            <person name="Ahrendt S."/>
            <person name="Min B."/>
            <person name="Choi I.G."/>
            <person name="Park H."/>
            <person name="Plett J.M."/>
            <person name="Magnuson J."/>
            <person name="Spatafora J.W."/>
            <person name="Nagy L.G."/>
            <person name="Henrissat B."/>
            <person name="Grigoriev I.V."/>
            <person name="Yang Z.L."/>
            <person name="Xu J."/>
            <person name="Martin F.M."/>
        </authorList>
    </citation>
    <scope>NUCLEOTIDE SEQUENCE</scope>
    <source>
        <strain evidence="2">KKN 215</strain>
    </source>
</reference>
<evidence type="ECO:0000313" key="2">
    <source>
        <dbReference type="EMBL" id="KAH8102964.1"/>
    </source>
</evidence>
<dbReference type="InterPro" id="IPR041667">
    <property type="entry name" value="Cupin_8"/>
</dbReference>
<dbReference type="OrthoDB" id="47172at2759"/>
<organism evidence="2 3">
    <name type="scientific">Cristinia sonorae</name>
    <dbReference type="NCBI Taxonomy" id="1940300"/>
    <lineage>
        <taxon>Eukaryota</taxon>
        <taxon>Fungi</taxon>
        <taxon>Dikarya</taxon>
        <taxon>Basidiomycota</taxon>
        <taxon>Agaricomycotina</taxon>
        <taxon>Agaricomycetes</taxon>
        <taxon>Agaricomycetidae</taxon>
        <taxon>Agaricales</taxon>
        <taxon>Pleurotineae</taxon>
        <taxon>Stephanosporaceae</taxon>
        <taxon>Cristinia</taxon>
    </lineage>
</organism>
<keyword evidence="3" id="KW-1185">Reference proteome</keyword>
<dbReference type="SMART" id="SM00558">
    <property type="entry name" value="JmjC"/>
    <property type="match status" value="1"/>
</dbReference>
<dbReference type="PROSITE" id="PS51184">
    <property type="entry name" value="JMJC"/>
    <property type="match status" value="1"/>
</dbReference>
<feature type="domain" description="JmjC" evidence="1">
    <location>
        <begin position="267"/>
        <end position="436"/>
    </location>
</feature>
<evidence type="ECO:0000259" key="1">
    <source>
        <dbReference type="PROSITE" id="PS51184"/>
    </source>
</evidence>
<dbReference type="Gene3D" id="2.60.120.650">
    <property type="entry name" value="Cupin"/>
    <property type="match status" value="1"/>
</dbReference>
<evidence type="ECO:0000313" key="3">
    <source>
        <dbReference type="Proteomes" id="UP000813824"/>
    </source>
</evidence>
<dbReference type="PANTHER" id="PTHR12461">
    <property type="entry name" value="HYPOXIA-INDUCIBLE FACTOR 1 ALPHA INHIBITOR-RELATED"/>
    <property type="match status" value="1"/>
</dbReference>
<dbReference type="InterPro" id="IPR003347">
    <property type="entry name" value="JmjC_dom"/>
</dbReference>
<protein>
    <submittedName>
        <fullName evidence="2">Clavaminate synthase-like protein</fullName>
    </submittedName>
</protein>